<dbReference type="SUPFAM" id="SSF118352">
    <property type="entry name" value="HSP33 redox switch-like"/>
    <property type="match status" value="1"/>
</dbReference>
<dbReference type="Gene3D" id="1.10.287.480">
    <property type="entry name" value="helix hairpin bin"/>
    <property type="match status" value="1"/>
</dbReference>
<organism evidence="6 7">
    <name type="scientific">Micavibrio aeruginosavorus</name>
    <dbReference type="NCBI Taxonomy" id="349221"/>
    <lineage>
        <taxon>Bacteria</taxon>
        <taxon>Pseudomonadati</taxon>
        <taxon>Bdellovibrionota</taxon>
        <taxon>Bdellovibrionia</taxon>
        <taxon>Bdellovibrionales</taxon>
        <taxon>Pseudobdellovibrionaceae</taxon>
        <taxon>Micavibrio</taxon>
    </lineage>
</organism>
<evidence type="ECO:0000256" key="1">
    <source>
        <dbReference type="ARBA" id="ARBA00022490"/>
    </source>
</evidence>
<dbReference type="InterPro" id="IPR016154">
    <property type="entry name" value="Heat_shock_Hsp33_C"/>
</dbReference>
<dbReference type="EMBL" id="CP066681">
    <property type="protein sequence ID" value="QQG35703.1"/>
    <property type="molecule type" value="Genomic_DNA"/>
</dbReference>
<dbReference type="GO" id="GO:0005737">
    <property type="term" value="C:cytoplasm"/>
    <property type="evidence" value="ECO:0007669"/>
    <property type="project" value="InterPro"/>
</dbReference>
<keyword evidence="4" id="KW-0143">Chaperone</keyword>
<name>A0A7T5UHL0_9BACT</name>
<dbReference type="PIRSF" id="PIRSF005261">
    <property type="entry name" value="Heat_shock_Hsp33"/>
    <property type="match status" value="1"/>
</dbReference>
<evidence type="ECO:0000313" key="7">
    <source>
        <dbReference type="Proteomes" id="UP000595362"/>
    </source>
</evidence>
<dbReference type="AlphaFoldDB" id="A0A7T5UHL0"/>
<evidence type="ECO:0000256" key="2">
    <source>
        <dbReference type="ARBA" id="ARBA00022833"/>
    </source>
</evidence>
<keyword evidence="1" id="KW-0963">Cytoplasm</keyword>
<dbReference type="Gene3D" id="3.55.30.10">
    <property type="entry name" value="Hsp33 domain"/>
    <property type="match status" value="1"/>
</dbReference>
<dbReference type="GO" id="GO:0044183">
    <property type="term" value="F:protein folding chaperone"/>
    <property type="evidence" value="ECO:0007669"/>
    <property type="project" value="TreeGrafter"/>
</dbReference>
<keyword evidence="2" id="KW-0862">Zinc</keyword>
<protein>
    <submittedName>
        <fullName evidence="6">Hsp33 family molecular chaperone HslO</fullName>
    </submittedName>
</protein>
<dbReference type="Gene3D" id="3.90.1280.10">
    <property type="entry name" value="HSP33 redox switch-like"/>
    <property type="match status" value="1"/>
</dbReference>
<gene>
    <name evidence="6" type="ORF">HYS17_09310</name>
</gene>
<dbReference type="InterPro" id="IPR023212">
    <property type="entry name" value="Hsp33_helix_hairpin_bin_dom_sf"/>
</dbReference>
<sequence>MTDTILPFIIESSGLRGRLVRLDSVLDKILEAHGYIEPVARLTAELATMAVMLGSMLKYEGIFTLQVQTEGAIKILVSDFTSAGDLRACATLDKDFMTEDQGASLLGKGYVAFTVDQGENTERYQGIVELSPGGLLESIQTYFTQSEQIRTGVRMAVSRIDGRWRGAAIMLQDMPEEGGILPSEGVIVSAAEDDWRRAMILLQSCTDEELLSASIDGEDVLFRLFHEDGVRVFDKKPAQKGCRCTMEKIGGILSTMPPDDIAHMAENGRITVTCEFCNHDFSFDPEAFRRNIKP</sequence>
<evidence type="ECO:0000256" key="5">
    <source>
        <dbReference type="ARBA" id="ARBA00023284"/>
    </source>
</evidence>
<accession>A0A7T5UHL0</accession>
<keyword evidence="3" id="KW-1015">Disulfide bond</keyword>
<dbReference type="InterPro" id="IPR016153">
    <property type="entry name" value="Heat_shock_Hsp33_N"/>
</dbReference>
<keyword evidence="5" id="KW-0676">Redox-active center</keyword>
<dbReference type="Proteomes" id="UP000595362">
    <property type="component" value="Chromosome"/>
</dbReference>
<reference evidence="6 7" key="1">
    <citation type="submission" date="2020-07" db="EMBL/GenBank/DDBJ databases">
        <title>Huge and variable diversity of episymbiotic CPR bacteria and DPANN archaea in groundwater ecosystems.</title>
        <authorList>
            <person name="He C.Y."/>
            <person name="Keren R."/>
            <person name="Whittaker M."/>
            <person name="Farag I.F."/>
            <person name="Doudna J."/>
            <person name="Cate J.H.D."/>
            <person name="Banfield J.F."/>
        </authorList>
    </citation>
    <scope>NUCLEOTIDE SEQUENCE [LARGE SCALE GENOMIC DNA]</scope>
    <source>
        <strain evidence="6">NC_groundwater_70_Ag_B-0.1um_54_66</strain>
    </source>
</reference>
<dbReference type="SUPFAM" id="SSF64397">
    <property type="entry name" value="Hsp33 domain"/>
    <property type="match status" value="1"/>
</dbReference>
<dbReference type="GO" id="GO:0042026">
    <property type="term" value="P:protein refolding"/>
    <property type="evidence" value="ECO:0007669"/>
    <property type="project" value="TreeGrafter"/>
</dbReference>
<proteinExistence type="predicted"/>
<dbReference type="InterPro" id="IPR000397">
    <property type="entry name" value="Heat_shock_Hsp33"/>
</dbReference>
<dbReference type="CDD" id="cd00498">
    <property type="entry name" value="Hsp33"/>
    <property type="match status" value="1"/>
</dbReference>
<evidence type="ECO:0000256" key="3">
    <source>
        <dbReference type="ARBA" id="ARBA00023157"/>
    </source>
</evidence>
<dbReference type="PANTHER" id="PTHR30111">
    <property type="entry name" value="33 KDA CHAPERONIN"/>
    <property type="match status" value="1"/>
</dbReference>
<evidence type="ECO:0000313" key="6">
    <source>
        <dbReference type="EMBL" id="QQG35703.1"/>
    </source>
</evidence>
<dbReference type="PANTHER" id="PTHR30111:SF1">
    <property type="entry name" value="33 KDA CHAPERONIN"/>
    <property type="match status" value="1"/>
</dbReference>
<dbReference type="Pfam" id="PF01430">
    <property type="entry name" value="HSP33"/>
    <property type="match status" value="1"/>
</dbReference>
<dbReference type="GO" id="GO:0051082">
    <property type="term" value="F:unfolded protein binding"/>
    <property type="evidence" value="ECO:0007669"/>
    <property type="project" value="InterPro"/>
</dbReference>
<evidence type="ECO:0000256" key="4">
    <source>
        <dbReference type="ARBA" id="ARBA00023186"/>
    </source>
</evidence>